<dbReference type="PANTHER" id="PTHR43767:SF1">
    <property type="entry name" value="NONRIBOSOMAL PEPTIDE SYNTHASE PES1 (EUROFUNG)-RELATED"/>
    <property type="match status" value="1"/>
</dbReference>
<protein>
    <submittedName>
        <fullName evidence="3">Acyl-CoA synthetase</fullName>
    </submittedName>
</protein>
<sequence length="540" mass="58221">MSEWTIGAVLDEIAVAVPDRTMTVCGDRRSTFAESAERTRRLANFLAGRGLGARRERAELRNWECGQDRVALLMHNDLYPDMVIGCLKARTVPVNVNFYYAPAEIADLLRYLGPRGIIYHRALGAKFADIVAAAGIDLRICVDDGSTIPDLPGAVPLDEALAQGDTDRDLLASPDDLLMICTGGTTGRPKGVLWRQSDIYVSSMVGADHASAAEIHQKVSTAGSPWFALSPLMHAAGMWTAFSAILSGQTVILNDTRTRFDPRSVLETVEREQVGLMTMVGDAYAAPLVEELGRGVYGLPSLYAIGTGGAATNPKYQAALLEHLPQITLINGYGSSETGNMGFGRSQRAARRDTFELRTGGAVVSEDLARFLKPGEPEIGWVVRTGRIPLGYFNDAEATQRTFAQIDGVRVVISGDRATVEEDGTLRLLGRDALVVNTGGEKVFVEEVEEVLRAHPAVADALVVGRPSDRWGEELAALVALRTGADVNGDLLAAHCRTSLAGFKVPKEFVVVPEVRRLGNGKADYRWAKSQVGEEVCANS</sequence>
<organism evidence="3 4">
    <name type="scientific">Mycolicibacter sinensis (strain JDM601)</name>
    <name type="common">Mycobacterium sinense</name>
    <dbReference type="NCBI Taxonomy" id="875328"/>
    <lineage>
        <taxon>Bacteria</taxon>
        <taxon>Bacillati</taxon>
        <taxon>Actinomycetota</taxon>
        <taxon>Actinomycetes</taxon>
        <taxon>Mycobacteriales</taxon>
        <taxon>Mycobacteriaceae</taxon>
        <taxon>Mycolicibacter</taxon>
    </lineage>
</organism>
<dbReference type="Gene3D" id="3.40.50.12780">
    <property type="entry name" value="N-terminal domain of ligase-like"/>
    <property type="match status" value="1"/>
</dbReference>
<dbReference type="SUPFAM" id="SSF56801">
    <property type="entry name" value="Acetyl-CoA synthetase-like"/>
    <property type="match status" value="1"/>
</dbReference>
<proteinExistence type="predicted"/>
<dbReference type="InterPro" id="IPR000873">
    <property type="entry name" value="AMP-dep_synth/lig_dom"/>
</dbReference>
<dbReference type="OrthoDB" id="3443462at2"/>
<dbReference type="PANTHER" id="PTHR43767">
    <property type="entry name" value="LONG-CHAIN-FATTY-ACID--COA LIGASE"/>
    <property type="match status" value="1"/>
</dbReference>
<dbReference type="InterPro" id="IPR025110">
    <property type="entry name" value="AMP-bd_C"/>
</dbReference>
<feature type="domain" description="AMP-binding enzyme C-terminal" evidence="2">
    <location>
        <begin position="447"/>
        <end position="522"/>
    </location>
</feature>
<dbReference type="PROSITE" id="PS00455">
    <property type="entry name" value="AMP_BINDING"/>
    <property type="match status" value="1"/>
</dbReference>
<dbReference type="AlphaFoldDB" id="A0A1A2XJX9"/>
<evidence type="ECO:0000313" key="4">
    <source>
        <dbReference type="Proteomes" id="UP000093943"/>
    </source>
</evidence>
<dbReference type="Pfam" id="PF13193">
    <property type="entry name" value="AMP-binding_C"/>
    <property type="match status" value="1"/>
</dbReference>
<dbReference type="InterPro" id="IPR020845">
    <property type="entry name" value="AMP-binding_CS"/>
</dbReference>
<dbReference type="Proteomes" id="UP000093943">
    <property type="component" value="Unassembled WGS sequence"/>
</dbReference>
<dbReference type="EMBL" id="LZKG01000141">
    <property type="protein sequence ID" value="OBI26025.1"/>
    <property type="molecule type" value="Genomic_DNA"/>
</dbReference>
<gene>
    <name evidence="3" type="ORF">A5710_07650</name>
</gene>
<dbReference type="Pfam" id="PF00501">
    <property type="entry name" value="AMP-binding"/>
    <property type="match status" value="1"/>
</dbReference>
<dbReference type="NCBIfam" id="NF005863">
    <property type="entry name" value="PRK07798.1"/>
    <property type="match status" value="1"/>
</dbReference>
<dbReference type="InterPro" id="IPR050237">
    <property type="entry name" value="ATP-dep_AMP-bd_enzyme"/>
</dbReference>
<comment type="caution">
    <text evidence="3">The sequence shown here is derived from an EMBL/GenBank/DDBJ whole genome shotgun (WGS) entry which is preliminary data.</text>
</comment>
<dbReference type="GO" id="GO:0016878">
    <property type="term" value="F:acid-thiol ligase activity"/>
    <property type="evidence" value="ECO:0007669"/>
    <property type="project" value="UniProtKB-ARBA"/>
</dbReference>
<dbReference type="InterPro" id="IPR045851">
    <property type="entry name" value="AMP-bd_C_sf"/>
</dbReference>
<evidence type="ECO:0000259" key="1">
    <source>
        <dbReference type="Pfam" id="PF00501"/>
    </source>
</evidence>
<feature type="domain" description="AMP-dependent synthetase/ligase" evidence="1">
    <location>
        <begin position="13"/>
        <end position="343"/>
    </location>
</feature>
<dbReference type="RefSeq" id="WP_064922596.1">
    <property type="nucleotide sequence ID" value="NZ_LZJK01000111.1"/>
</dbReference>
<dbReference type="Gene3D" id="3.30.300.30">
    <property type="match status" value="1"/>
</dbReference>
<evidence type="ECO:0000313" key="3">
    <source>
        <dbReference type="EMBL" id="OBI26025.1"/>
    </source>
</evidence>
<evidence type="ECO:0000259" key="2">
    <source>
        <dbReference type="Pfam" id="PF13193"/>
    </source>
</evidence>
<dbReference type="InterPro" id="IPR042099">
    <property type="entry name" value="ANL_N_sf"/>
</dbReference>
<accession>A0A1A2XJX9</accession>
<reference evidence="4" key="1">
    <citation type="submission" date="2016-06" db="EMBL/GenBank/DDBJ databases">
        <authorList>
            <person name="Sutton G."/>
            <person name="Brinkac L."/>
            <person name="Sanka R."/>
            <person name="Adams M."/>
            <person name="Lau E."/>
            <person name="Sam S."/>
            <person name="Sreng N."/>
            <person name="Him V."/>
            <person name="Kerleguer A."/>
            <person name="Cheng S."/>
        </authorList>
    </citation>
    <scope>NUCLEOTIDE SEQUENCE [LARGE SCALE GENOMIC DNA]</scope>
    <source>
        <strain evidence="4">E1876</strain>
    </source>
</reference>
<name>A0A1A2XJX9_MYCSD</name>